<reference evidence="3 4" key="1">
    <citation type="submission" date="2011-03" db="EMBL/GenBank/DDBJ databases">
        <authorList>
            <person name="Muzny D."/>
            <person name="Qin X."/>
            <person name="Deng J."/>
            <person name="Jiang H."/>
            <person name="Liu Y."/>
            <person name="Qu J."/>
            <person name="Song X.-Z."/>
            <person name="Zhang L."/>
            <person name="Thornton R."/>
            <person name="Coyle M."/>
            <person name="Francisco L."/>
            <person name="Jackson L."/>
            <person name="Javaid M."/>
            <person name="Korchina V."/>
            <person name="Kovar C."/>
            <person name="Mata R."/>
            <person name="Mathew T."/>
            <person name="Ngo R."/>
            <person name="Nguyen L."/>
            <person name="Nguyen N."/>
            <person name="Okwuonu G."/>
            <person name="Ongeri F."/>
            <person name="Pham C."/>
            <person name="Simmons D."/>
            <person name="Wilczek-Boney K."/>
            <person name="Hale W."/>
            <person name="Jakkamsetti A."/>
            <person name="Pham P."/>
            <person name="Ruth R."/>
            <person name="San Lucas F."/>
            <person name="Warren J."/>
            <person name="Zhang J."/>
            <person name="Zhao Z."/>
            <person name="Zhou C."/>
            <person name="Zhu D."/>
            <person name="Lee S."/>
            <person name="Bess C."/>
            <person name="Blankenburg K."/>
            <person name="Forbes L."/>
            <person name="Fu Q."/>
            <person name="Gubbala S."/>
            <person name="Hirani K."/>
            <person name="Jayaseelan J.C."/>
            <person name="Lara F."/>
            <person name="Munidasa M."/>
            <person name="Palculict T."/>
            <person name="Patil S."/>
            <person name="Pu L.-L."/>
            <person name="Saada N."/>
            <person name="Tang L."/>
            <person name="Weissenberger G."/>
            <person name="Zhu Y."/>
            <person name="Hemphill L."/>
            <person name="Shang Y."/>
            <person name="Youmans B."/>
            <person name="Ayvaz T."/>
            <person name="Ross M."/>
            <person name="Santibanez J."/>
            <person name="Aqrawi P."/>
            <person name="Gross S."/>
            <person name="Joshi V."/>
            <person name="Fowler G."/>
            <person name="Nazareth L."/>
            <person name="Reid J."/>
            <person name="Worley K."/>
            <person name="Petrosino J."/>
            <person name="Highlander S."/>
            <person name="Gibbs R."/>
        </authorList>
    </citation>
    <scope>NUCLEOTIDE SEQUENCE [LARGE SCALE GENOMIC DNA]</scope>
    <source>
        <strain evidence="3 4">SK355</strain>
    </source>
</reference>
<evidence type="ECO:0000256" key="1">
    <source>
        <dbReference type="SAM" id="Phobius"/>
    </source>
</evidence>
<gene>
    <name evidence="3" type="ORF">HMPREF9389_0227</name>
</gene>
<dbReference type="RefSeq" id="WP_002927890.1">
    <property type="nucleotide sequence ID" value="NZ_GL890993.1"/>
</dbReference>
<keyword evidence="1" id="KW-1133">Transmembrane helix</keyword>
<protein>
    <recommendedName>
        <fullName evidence="2">DUF6161 domain-containing protein</fullName>
    </recommendedName>
</protein>
<evidence type="ECO:0000313" key="4">
    <source>
        <dbReference type="Proteomes" id="UP000005589"/>
    </source>
</evidence>
<evidence type="ECO:0000259" key="2">
    <source>
        <dbReference type="Pfam" id="PF19658"/>
    </source>
</evidence>
<proteinExistence type="predicted"/>
<organism evidence="3 4">
    <name type="scientific">Streptococcus sanguinis SK355</name>
    <dbReference type="NCBI Taxonomy" id="888816"/>
    <lineage>
        <taxon>Bacteria</taxon>
        <taxon>Bacillati</taxon>
        <taxon>Bacillota</taxon>
        <taxon>Bacilli</taxon>
        <taxon>Lactobacillales</taxon>
        <taxon>Streptococcaceae</taxon>
        <taxon>Streptococcus</taxon>
    </lineage>
</organism>
<sequence length="432" mass="50726">MGLTKSQVSNFLNDKILFRFSISSEFIIDFRDYEEIFTFEELEKIIESNYAYWNSIYDDSPNNFSSIWKGLNDKFNTIKNYIFEFKELDIDDINSKIYYDLSSNRETKEQDKMVYILAVPSPIDKDKNFIKIRDFVSFYIKQSQSSLDDAIKNFIYLYKNNNDIGNYFSSSSQFMFYPALYLLRKKLSNITDNVDDFETNIVAPLASKLKDISEDSDKQFREITSFVEDKHNEIQKQYDKKVSEFAEFQKSIENWQEEKYNNFRDLEETYKNKLSLEAPELLWRERAEEHQKQAAKWTRFLIGAVLALIFALVLLVIVIHDYSLNIIKKDLPFISESFILISVISFFIYIIRVLIKIVMSNHHLATEYKQKAALTRFYQALTKAGTNIAKDERLIIINSLFGKVETGLVKTDASNDSDTILAILSKNINRNN</sequence>
<dbReference type="Pfam" id="PF19658">
    <property type="entry name" value="DUF6161"/>
    <property type="match status" value="1"/>
</dbReference>
<feature type="domain" description="DUF6161" evidence="2">
    <location>
        <begin position="216"/>
        <end position="414"/>
    </location>
</feature>
<evidence type="ECO:0000313" key="3">
    <source>
        <dbReference type="EMBL" id="EGJ43547.1"/>
    </source>
</evidence>
<dbReference type="AlphaFoldDB" id="F3UN19"/>
<accession>F3UN19</accession>
<name>F3UN19_STRSA</name>
<dbReference type="Proteomes" id="UP000005589">
    <property type="component" value="Unassembled WGS sequence"/>
</dbReference>
<feature type="transmembrane region" description="Helical" evidence="1">
    <location>
        <begin position="331"/>
        <end position="355"/>
    </location>
</feature>
<dbReference type="PATRIC" id="fig|888816.3.peg.218"/>
<keyword evidence="1" id="KW-0472">Membrane</keyword>
<dbReference type="HOGENOM" id="CLU_665524_0_0_9"/>
<comment type="caution">
    <text evidence="3">The sequence shown here is derived from an EMBL/GenBank/DDBJ whole genome shotgun (WGS) entry which is preliminary data.</text>
</comment>
<dbReference type="InterPro" id="IPR046159">
    <property type="entry name" value="DUF6161"/>
</dbReference>
<feature type="transmembrane region" description="Helical" evidence="1">
    <location>
        <begin position="300"/>
        <end position="319"/>
    </location>
</feature>
<keyword evidence="1" id="KW-0812">Transmembrane</keyword>
<dbReference type="EMBL" id="AFFN01000004">
    <property type="protein sequence ID" value="EGJ43547.1"/>
    <property type="molecule type" value="Genomic_DNA"/>
</dbReference>